<evidence type="ECO:0000256" key="2">
    <source>
        <dbReference type="SAM" id="SignalP"/>
    </source>
</evidence>
<protein>
    <recommendedName>
        <fullName evidence="5">Lipoprotein</fullName>
    </recommendedName>
</protein>
<gene>
    <name evidence="3" type="ORF">F5544_24565</name>
</gene>
<proteinExistence type="predicted"/>
<feature type="compositionally biased region" description="Low complexity" evidence="1">
    <location>
        <begin position="225"/>
        <end position="256"/>
    </location>
</feature>
<evidence type="ECO:0000256" key="1">
    <source>
        <dbReference type="SAM" id="MobiDB-lite"/>
    </source>
</evidence>
<name>A0A6G9YHU6_9NOCA</name>
<evidence type="ECO:0000313" key="3">
    <source>
        <dbReference type="EMBL" id="QIS12768.1"/>
    </source>
</evidence>
<dbReference type="AlphaFoldDB" id="A0A6G9YHU6"/>
<feature type="region of interest" description="Disordered" evidence="1">
    <location>
        <begin position="192"/>
        <end position="256"/>
    </location>
</feature>
<dbReference type="KEGG" id="nah:F5544_24565"/>
<reference evidence="3 4" key="1">
    <citation type="journal article" date="2019" name="ACS Chem. Biol.">
        <title>Identification and Mobilization of a Cryptic Antibiotic Biosynthesis Gene Locus from a Human-Pathogenic Nocardia Isolate.</title>
        <authorList>
            <person name="Herisse M."/>
            <person name="Ishida K."/>
            <person name="Porter J.L."/>
            <person name="Howden B."/>
            <person name="Hertweck C."/>
            <person name="Stinear T.P."/>
            <person name="Pidot S.J."/>
        </authorList>
    </citation>
    <scope>NUCLEOTIDE SEQUENCE [LARGE SCALE GENOMIC DNA]</scope>
    <source>
        <strain evidence="3 4">AUSMDU00012717</strain>
    </source>
</reference>
<sequence length="256" mass="27055">MTMHPNVKSVYTRGLLTIVASTVAAAMAGCGATAIPEPKPGKAVHVDSDLAVDPRDHEAVAGWADAIFVGTVEKYLQTQGRDPEMPETQFRVSVVDELKGDLPTKVVVNQFGGTKTGSNDIIIVNNSPILDANKTYLFIARYYAEKKWLTIATGFGALELTGADADAAKRADNNPANRDAEPEPVKNMRDAIAHEKPFSDQATRPKLPDAASLPSDVPGIPTPPETTSRPPTPTSSGQPHPSTTSSSSANSPTPTS</sequence>
<keyword evidence="4" id="KW-1185">Reference proteome</keyword>
<dbReference type="Proteomes" id="UP000503540">
    <property type="component" value="Chromosome"/>
</dbReference>
<evidence type="ECO:0000313" key="4">
    <source>
        <dbReference type="Proteomes" id="UP000503540"/>
    </source>
</evidence>
<accession>A0A6G9YHU6</accession>
<dbReference type="RefSeq" id="WP_167475400.1">
    <property type="nucleotide sequence ID" value="NZ_CP046172.1"/>
</dbReference>
<feature type="signal peptide" evidence="2">
    <location>
        <begin position="1"/>
        <end position="28"/>
    </location>
</feature>
<feature type="chain" id="PRO_5039005044" description="Lipoprotein" evidence="2">
    <location>
        <begin position="29"/>
        <end position="256"/>
    </location>
</feature>
<keyword evidence="2" id="KW-0732">Signal</keyword>
<dbReference type="EMBL" id="CP046172">
    <property type="protein sequence ID" value="QIS12768.1"/>
    <property type="molecule type" value="Genomic_DNA"/>
</dbReference>
<organism evidence="3 4">
    <name type="scientific">Nocardia arthritidis</name>
    <dbReference type="NCBI Taxonomy" id="228602"/>
    <lineage>
        <taxon>Bacteria</taxon>
        <taxon>Bacillati</taxon>
        <taxon>Actinomycetota</taxon>
        <taxon>Actinomycetes</taxon>
        <taxon>Mycobacteriales</taxon>
        <taxon>Nocardiaceae</taxon>
        <taxon>Nocardia</taxon>
    </lineage>
</organism>
<evidence type="ECO:0008006" key="5">
    <source>
        <dbReference type="Google" id="ProtNLM"/>
    </source>
</evidence>